<organism evidence="1 2">
    <name type="scientific">Sulfitobacter sediminilitoris</name>
    <dbReference type="NCBI Taxonomy" id="2698830"/>
    <lineage>
        <taxon>Bacteria</taxon>
        <taxon>Pseudomonadati</taxon>
        <taxon>Pseudomonadota</taxon>
        <taxon>Alphaproteobacteria</taxon>
        <taxon>Rhodobacterales</taxon>
        <taxon>Roseobacteraceae</taxon>
        <taxon>Sulfitobacter</taxon>
    </lineage>
</organism>
<sequence>MADGTWAESLLPGEQAMAGIKSDQRQQILDLFPELVDVRGLKNFEAARRLLKAHEAHLLVLEKGED</sequence>
<proteinExistence type="predicted"/>
<protein>
    <submittedName>
        <fullName evidence="1">Uncharacterized protein</fullName>
    </submittedName>
</protein>
<reference evidence="1 2" key="1">
    <citation type="submission" date="2020-01" db="EMBL/GenBank/DDBJ databases">
        <title>Sulfitobacter sediminilitoris sp. nov., isolated from a tidal flat.</title>
        <authorList>
            <person name="Park S."/>
            <person name="Yoon J.-H."/>
        </authorList>
    </citation>
    <scope>NUCLEOTIDE SEQUENCE [LARGE SCALE GENOMIC DNA]</scope>
    <source>
        <strain evidence="1 2">JBTF-M27</strain>
    </source>
</reference>
<keyword evidence="2" id="KW-1185">Reference proteome</keyword>
<dbReference type="Proteomes" id="UP000468591">
    <property type="component" value="Unassembled WGS sequence"/>
</dbReference>
<accession>A0A6P0CAI6</accession>
<gene>
    <name evidence="1" type="ORF">GV827_07055</name>
</gene>
<comment type="caution">
    <text evidence="1">The sequence shown here is derived from an EMBL/GenBank/DDBJ whole genome shotgun (WGS) entry which is preliminary data.</text>
</comment>
<dbReference type="RefSeq" id="WP_164353085.1">
    <property type="nucleotide sequence ID" value="NZ_JAABNT010000003.1"/>
</dbReference>
<evidence type="ECO:0000313" key="2">
    <source>
        <dbReference type="Proteomes" id="UP000468591"/>
    </source>
</evidence>
<dbReference type="AlphaFoldDB" id="A0A6P0CAI6"/>
<name>A0A6P0CAI6_9RHOB</name>
<evidence type="ECO:0000313" key="1">
    <source>
        <dbReference type="EMBL" id="NEK22156.1"/>
    </source>
</evidence>
<dbReference type="EMBL" id="JAABNT010000003">
    <property type="protein sequence ID" value="NEK22156.1"/>
    <property type="molecule type" value="Genomic_DNA"/>
</dbReference>